<name>W6TG80_9SPIR</name>
<dbReference type="PATRIC" id="fig|1432657.3.peg.1634"/>
<evidence type="ECO:0000313" key="1">
    <source>
        <dbReference type="EMBL" id="ETZ17343.1"/>
    </source>
</evidence>
<proteinExistence type="predicted"/>
<sequence length="56" mass="6349">MQFVLLIGDEPINCVIERNNGFIGKVMIYIAALDMEIDRICGLIKMIILLILQILT</sequence>
<dbReference type="EMBL" id="AZIT01000060">
    <property type="protein sequence ID" value="ETZ17343.1"/>
    <property type="molecule type" value="Genomic_DNA"/>
</dbReference>
<reference evidence="1" key="1">
    <citation type="submission" date="2013-12" db="EMBL/GenBank/DDBJ databases">
        <title>Comparative genomics of relapsing fever spirochetes.</title>
        <authorList>
            <person name="Schwan T.G."/>
            <person name="Raffel S.J."/>
            <person name="Porcella S.F."/>
        </authorList>
    </citation>
    <scope>NUCLEOTIDE SEQUENCE [LARGE SCALE GENOMIC DNA]</scope>
    <source>
        <strain evidence="1">CR2A</strain>
    </source>
</reference>
<protein>
    <submittedName>
        <fullName evidence="1">Uncharacterized protein</fullName>
    </submittedName>
</protein>
<accession>W6TG80</accession>
<gene>
    <name evidence="1" type="ORF">BDCR2A_01726</name>
</gene>
<comment type="caution">
    <text evidence="1">The sequence shown here is derived from an EMBL/GenBank/DDBJ whole genome shotgun (WGS) entry which is preliminary data.</text>
</comment>
<organism evidence="1 2">
    <name type="scientific">Borrelia duttonii CR2A</name>
    <dbReference type="NCBI Taxonomy" id="1432657"/>
    <lineage>
        <taxon>Bacteria</taxon>
        <taxon>Pseudomonadati</taxon>
        <taxon>Spirochaetota</taxon>
        <taxon>Spirochaetia</taxon>
        <taxon>Spirochaetales</taxon>
        <taxon>Borreliaceae</taxon>
        <taxon>Borrelia</taxon>
    </lineage>
</organism>
<dbReference type="Proteomes" id="UP000019148">
    <property type="component" value="Unassembled WGS sequence"/>
</dbReference>
<dbReference type="AlphaFoldDB" id="W6TG80"/>
<evidence type="ECO:0000313" key="2">
    <source>
        <dbReference type="Proteomes" id="UP000019148"/>
    </source>
</evidence>